<dbReference type="InterPro" id="IPR007627">
    <property type="entry name" value="RNA_pol_sigma70_r2"/>
</dbReference>
<feature type="domain" description="RNA polymerase sigma factor 70 region 4 type 2" evidence="6">
    <location>
        <begin position="114"/>
        <end position="166"/>
    </location>
</feature>
<dbReference type="Pfam" id="PF04542">
    <property type="entry name" value="Sigma70_r2"/>
    <property type="match status" value="1"/>
</dbReference>
<keyword evidence="2" id="KW-0805">Transcription regulation</keyword>
<dbReference type="InterPro" id="IPR013324">
    <property type="entry name" value="RNA_pol_sigma_r3/r4-like"/>
</dbReference>
<evidence type="ECO:0000259" key="6">
    <source>
        <dbReference type="Pfam" id="PF08281"/>
    </source>
</evidence>
<gene>
    <name evidence="7" type="ORF">HELGO_WM26822</name>
</gene>
<comment type="similarity">
    <text evidence="1">Belongs to the sigma-70 factor family. ECF subfamily.</text>
</comment>
<dbReference type="Gene3D" id="1.10.1740.10">
    <property type="match status" value="1"/>
</dbReference>
<dbReference type="SUPFAM" id="SSF88659">
    <property type="entry name" value="Sigma3 and sigma4 domains of RNA polymerase sigma factors"/>
    <property type="match status" value="1"/>
</dbReference>
<protein>
    <submittedName>
        <fullName evidence="7">RNA polymerase ECF-type sigma factor</fullName>
    </submittedName>
</protein>
<reference evidence="7" key="1">
    <citation type="submission" date="2020-01" db="EMBL/GenBank/DDBJ databases">
        <authorList>
            <person name="Meier V. D."/>
            <person name="Meier V D."/>
        </authorList>
    </citation>
    <scope>NUCLEOTIDE SEQUENCE</scope>
    <source>
        <strain evidence="7">HLG_WM_MAG_10</strain>
    </source>
</reference>
<dbReference type="InterPro" id="IPR013325">
    <property type="entry name" value="RNA_pol_sigma_r2"/>
</dbReference>
<accession>A0A6S6UAB6</accession>
<evidence type="ECO:0000259" key="5">
    <source>
        <dbReference type="Pfam" id="PF04542"/>
    </source>
</evidence>
<name>A0A6S6UAB6_9BACT</name>
<evidence type="ECO:0000256" key="3">
    <source>
        <dbReference type="ARBA" id="ARBA00023082"/>
    </source>
</evidence>
<evidence type="ECO:0000256" key="2">
    <source>
        <dbReference type="ARBA" id="ARBA00023015"/>
    </source>
</evidence>
<evidence type="ECO:0000313" key="7">
    <source>
        <dbReference type="EMBL" id="CAA6830176.1"/>
    </source>
</evidence>
<evidence type="ECO:0000256" key="1">
    <source>
        <dbReference type="ARBA" id="ARBA00010641"/>
    </source>
</evidence>
<sequence length="180" mass="20955">MTEQELIERCRRNDRLAQKALYERFSSKMFGVCRRYVKTVENTEEVLMLAFCKVFKKIDTYSGNGSFEGWIRRVMVNESLMFLRKNYRFNEHADITELPVKAVEVSVEDELAAQDILNLLEQLPTGYRTVFNLYVIEGFKHREIAEQLGISINTSKSQLILAKKKLQKMIKKSEQLGSSS</sequence>
<dbReference type="EMBL" id="CACVAQ010000539">
    <property type="protein sequence ID" value="CAA6830176.1"/>
    <property type="molecule type" value="Genomic_DNA"/>
</dbReference>
<organism evidence="7">
    <name type="scientific">uncultured Aureispira sp</name>
    <dbReference type="NCBI Taxonomy" id="1331704"/>
    <lineage>
        <taxon>Bacteria</taxon>
        <taxon>Pseudomonadati</taxon>
        <taxon>Bacteroidota</taxon>
        <taxon>Saprospiria</taxon>
        <taxon>Saprospirales</taxon>
        <taxon>Saprospiraceae</taxon>
        <taxon>Aureispira</taxon>
        <taxon>environmental samples</taxon>
    </lineage>
</organism>
<dbReference type="InterPro" id="IPR013249">
    <property type="entry name" value="RNA_pol_sigma70_r4_t2"/>
</dbReference>
<dbReference type="PANTHER" id="PTHR43133:SF46">
    <property type="entry name" value="RNA POLYMERASE SIGMA-70 FACTOR ECF SUBFAMILY"/>
    <property type="match status" value="1"/>
</dbReference>
<dbReference type="GO" id="GO:0003677">
    <property type="term" value="F:DNA binding"/>
    <property type="evidence" value="ECO:0007669"/>
    <property type="project" value="InterPro"/>
</dbReference>
<feature type="domain" description="RNA polymerase sigma-70 region 2" evidence="5">
    <location>
        <begin position="21"/>
        <end position="88"/>
    </location>
</feature>
<dbReference type="InterPro" id="IPR014284">
    <property type="entry name" value="RNA_pol_sigma-70_dom"/>
</dbReference>
<dbReference type="PANTHER" id="PTHR43133">
    <property type="entry name" value="RNA POLYMERASE ECF-TYPE SIGMA FACTO"/>
    <property type="match status" value="1"/>
</dbReference>
<proteinExistence type="inferred from homology"/>
<dbReference type="SUPFAM" id="SSF88946">
    <property type="entry name" value="Sigma2 domain of RNA polymerase sigma factors"/>
    <property type="match status" value="1"/>
</dbReference>
<dbReference type="Pfam" id="PF08281">
    <property type="entry name" value="Sigma70_r4_2"/>
    <property type="match status" value="1"/>
</dbReference>
<keyword evidence="4" id="KW-0804">Transcription</keyword>
<dbReference type="InterPro" id="IPR036388">
    <property type="entry name" value="WH-like_DNA-bd_sf"/>
</dbReference>
<dbReference type="GO" id="GO:0006352">
    <property type="term" value="P:DNA-templated transcription initiation"/>
    <property type="evidence" value="ECO:0007669"/>
    <property type="project" value="InterPro"/>
</dbReference>
<keyword evidence="3" id="KW-0731">Sigma factor</keyword>
<dbReference type="GO" id="GO:0016987">
    <property type="term" value="F:sigma factor activity"/>
    <property type="evidence" value="ECO:0007669"/>
    <property type="project" value="UniProtKB-KW"/>
</dbReference>
<dbReference type="InterPro" id="IPR039425">
    <property type="entry name" value="RNA_pol_sigma-70-like"/>
</dbReference>
<dbReference type="AlphaFoldDB" id="A0A6S6UAB6"/>
<evidence type="ECO:0000256" key="4">
    <source>
        <dbReference type="ARBA" id="ARBA00023163"/>
    </source>
</evidence>
<dbReference type="Gene3D" id="1.10.10.10">
    <property type="entry name" value="Winged helix-like DNA-binding domain superfamily/Winged helix DNA-binding domain"/>
    <property type="match status" value="1"/>
</dbReference>
<dbReference type="NCBIfam" id="TIGR02937">
    <property type="entry name" value="sigma70-ECF"/>
    <property type="match status" value="1"/>
</dbReference>